<protein>
    <submittedName>
        <fullName evidence="1">Uncharacterized protein</fullName>
    </submittedName>
</protein>
<sequence>MKLSSGTTVFAAILVVGLLQTTDSLFLSSLTLLPISAIVSLGGIGGLKLAIAMKILGMLGWWDVSRGTKGSMTHASGELKSPLVNVEAQKTATLRGRRNIETDPLVIKEAVQLVHDLDTDHCLLRLSCEVSADPSNYGTYGRRVAAFMNGVGPIGSDSAFVDFEKANNQGRSSGVSGCAKAYPSCVYDLRALVALVESL</sequence>
<reference evidence="1" key="1">
    <citation type="submission" date="2020-05" db="EMBL/GenBank/DDBJ databases">
        <title>Large-scale comparative analyses of tick genomes elucidate their genetic diversity and vector capacities.</title>
        <authorList>
            <person name="Jia N."/>
            <person name="Wang J."/>
            <person name="Shi W."/>
            <person name="Du L."/>
            <person name="Sun Y."/>
            <person name="Zhan W."/>
            <person name="Jiang J."/>
            <person name="Wang Q."/>
            <person name="Zhang B."/>
            <person name="Ji P."/>
            <person name="Sakyi L.B."/>
            <person name="Cui X."/>
            <person name="Yuan T."/>
            <person name="Jiang B."/>
            <person name="Yang W."/>
            <person name="Lam T.T.-Y."/>
            <person name="Chang Q."/>
            <person name="Ding S."/>
            <person name="Wang X."/>
            <person name="Zhu J."/>
            <person name="Ruan X."/>
            <person name="Zhao L."/>
            <person name="Wei J."/>
            <person name="Que T."/>
            <person name="Du C."/>
            <person name="Cheng J."/>
            <person name="Dai P."/>
            <person name="Han X."/>
            <person name="Huang E."/>
            <person name="Gao Y."/>
            <person name="Liu J."/>
            <person name="Shao H."/>
            <person name="Ye R."/>
            <person name="Li L."/>
            <person name="Wei W."/>
            <person name="Wang X."/>
            <person name="Wang C."/>
            <person name="Yang T."/>
            <person name="Huo Q."/>
            <person name="Li W."/>
            <person name="Guo W."/>
            <person name="Chen H."/>
            <person name="Zhou L."/>
            <person name="Ni X."/>
            <person name="Tian J."/>
            <person name="Zhou Y."/>
            <person name="Sheng Y."/>
            <person name="Liu T."/>
            <person name="Pan Y."/>
            <person name="Xia L."/>
            <person name="Li J."/>
            <person name="Zhao F."/>
            <person name="Cao W."/>
        </authorList>
    </citation>
    <scope>NUCLEOTIDE SEQUENCE</scope>
    <source>
        <strain evidence="1">Dsil-2018</strain>
    </source>
</reference>
<keyword evidence="2" id="KW-1185">Reference proteome</keyword>
<comment type="caution">
    <text evidence="1">The sequence shown here is derived from an EMBL/GenBank/DDBJ whole genome shotgun (WGS) entry which is preliminary data.</text>
</comment>
<dbReference type="Proteomes" id="UP000821865">
    <property type="component" value="Chromosome 1"/>
</dbReference>
<gene>
    <name evidence="1" type="ORF">HPB49_022486</name>
</gene>
<organism evidence="1 2">
    <name type="scientific">Dermacentor silvarum</name>
    <name type="common">Tick</name>
    <dbReference type="NCBI Taxonomy" id="543639"/>
    <lineage>
        <taxon>Eukaryota</taxon>
        <taxon>Metazoa</taxon>
        <taxon>Ecdysozoa</taxon>
        <taxon>Arthropoda</taxon>
        <taxon>Chelicerata</taxon>
        <taxon>Arachnida</taxon>
        <taxon>Acari</taxon>
        <taxon>Parasitiformes</taxon>
        <taxon>Ixodida</taxon>
        <taxon>Ixodoidea</taxon>
        <taxon>Ixodidae</taxon>
        <taxon>Rhipicephalinae</taxon>
        <taxon>Dermacentor</taxon>
    </lineage>
</organism>
<dbReference type="EMBL" id="CM023470">
    <property type="protein sequence ID" value="KAH7981236.1"/>
    <property type="molecule type" value="Genomic_DNA"/>
</dbReference>
<evidence type="ECO:0000313" key="2">
    <source>
        <dbReference type="Proteomes" id="UP000821865"/>
    </source>
</evidence>
<name>A0ACB8E3W1_DERSI</name>
<accession>A0ACB8E3W1</accession>
<evidence type="ECO:0000313" key="1">
    <source>
        <dbReference type="EMBL" id="KAH7981236.1"/>
    </source>
</evidence>
<proteinExistence type="predicted"/>